<protein>
    <submittedName>
        <fullName evidence="1">Uncharacterized protein</fullName>
    </submittedName>
</protein>
<gene>
    <name evidence="1" type="ORF">NM208_g2199</name>
</gene>
<comment type="caution">
    <text evidence="1">The sequence shown here is derived from an EMBL/GenBank/DDBJ whole genome shotgun (WGS) entry which is preliminary data.</text>
</comment>
<evidence type="ECO:0000313" key="1">
    <source>
        <dbReference type="EMBL" id="KAJ3546060.1"/>
    </source>
</evidence>
<reference evidence="1" key="1">
    <citation type="submission" date="2022-08" db="EMBL/GenBank/DDBJ databases">
        <title>Genome Sequence of Fusarium decemcellulare.</title>
        <authorList>
            <person name="Buettner E."/>
        </authorList>
    </citation>
    <scope>NUCLEOTIDE SEQUENCE</scope>
    <source>
        <strain evidence="1">Babe19</strain>
    </source>
</reference>
<accession>A0ACC1ST96</accession>
<sequence>MAPPQSSNLDGVDTSLQTIPARKGKGIRLREGQYIRLFNTHGTQVVDAWAFNAHDVRERMSMEHTRAYLNKICPAINDTFVTNRRSRILTIAEDTTPGNHDTLMPACDIHRYRKQYGLEGYHDNCIDNLRHALACLGEEMEEYPPGPFNVFMNIPVREGNALSWEAPTTTAGQYITFKAEMELIVVFSACPNDVMPINGNKSKDAHFQILDDLNKPSI</sequence>
<keyword evidence="2" id="KW-1185">Reference proteome</keyword>
<proteinExistence type="predicted"/>
<evidence type="ECO:0000313" key="2">
    <source>
        <dbReference type="Proteomes" id="UP001148629"/>
    </source>
</evidence>
<name>A0ACC1ST96_9HYPO</name>
<organism evidence="1 2">
    <name type="scientific">Fusarium decemcellulare</name>
    <dbReference type="NCBI Taxonomy" id="57161"/>
    <lineage>
        <taxon>Eukaryota</taxon>
        <taxon>Fungi</taxon>
        <taxon>Dikarya</taxon>
        <taxon>Ascomycota</taxon>
        <taxon>Pezizomycotina</taxon>
        <taxon>Sordariomycetes</taxon>
        <taxon>Hypocreomycetidae</taxon>
        <taxon>Hypocreales</taxon>
        <taxon>Nectriaceae</taxon>
        <taxon>Fusarium</taxon>
        <taxon>Fusarium decemcellulare species complex</taxon>
    </lineage>
</organism>
<dbReference type="Proteomes" id="UP001148629">
    <property type="component" value="Unassembled WGS sequence"/>
</dbReference>
<dbReference type="EMBL" id="JANRMS010000127">
    <property type="protein sequence ID" value="KAJ3546060.1"/>
    <property type="molecule type" value="Genomic_DNA"/>
</dbReference>